<evidence type="ECO:0000313" key="2">
    <source>
        <dbReference type="Proteomes" id="UP000604825"/>
    </source>
</evidence>
<organism evidence="1 2">
    <name type="scientific">Miscanthus lutarioriparius</name>
    <dbReference type="NCBI Taxonomy" id="422564"/>
    <lineage>
        <taxon>Eukaryota</taxon>
        <taxon>Viridiplantae</taxon>
        <taxon>Streptophyta</taxon>
        <taxon>Embryophyta</taxon>
        <taxon>Tracheophyta</taxon>
        <taxon>Spermatophyta</taxon>
        <taxon>Magnoliopsida</taxon>
        <taxon>Liliopsida</taxon>
        <taxon>Poales</taxon>
        <taxon>Poaceae</taxon>
        <taxon>PACMAD clade</taxon>
        <taxon>Panicoideae</taxon>
        <taxon>Andropogonodae</taxon>
        <taxon>Andropogoneae</taxon>
        <taxon>Saccharinae</taxon>
        <taxon>Miscanthus</taxon>
    </lineage>
</organism>
<keyword evidence="2" id="KW-1185">Reference proteome</keyword>
<evidence type="ECO:0008006" key="3">
    <source>
        <dbReference type="Google" id="ProtNLM"/>
    </source>
</evidence>
<dbReference type="AlphaFoldDB" id="A0A811NMA8"/>
<dbReference type="Proteomes" id="UP000604825">
    <property type="component" value="Unassembled WGS sequence"/>
</dbReference>
<evidence type="ECO:0000313" key="1">
    <source>
        <dbReference type="EMBL" id="CAD6226100.1"/>
    </source>
</evidence>
<proteinExistence type="predicted"/>
<dbReference type="EMBL" id="CAJGYO010000004">
    <property type="protein sequence ID" value="CAD6226100.1"/>
    <property type="molecule type" value="Genomic_DNA"/>
</dbReference>
<protein>
    <recommendedName>
        <fullName evidence="3">F-box associated domain-containing protein</fullName>
    </recommendedName>
</protein>
<dbReference type="OrthoDB" id="688805at2759"/>
<comment type="caution">
    <text evidence="1">The sequence shown here is derived from an EMBL/GenBank/DDBJ whole genome shotgun (WGS) entry which is preliminary data.</text>
</comment>
<gene>
    <name evidence="1" type="ORF">NCGR_LOCUS17972</name>
</gene>
<sequence>MSADYILPTERYNTPADYILSFDLAGEEWRRVLHGPSSTGNLTSGQMVRSELTLADLKGSLVLAHHPRSLSVMDLWFLLDFESRLWVKQYSIRIESVTSSLAAGYHLIPLLELDDGRLVIHLAPTGLLFICDPATNTFTRVNIRHHLDSVGVYTGSLLS</sequence>
<reference evidence="1" key="1">
    <citation type="submission" date="2020-10" db="EMBL/GenBank/DDBJ databases">
        <authorList>
            <person name="Han B."/>
            <person name="Lu T."/>
            <person name="Zhao Q."/>
            <person name="Huang X."/>
            <person name="Zhao Y."/>
        </authorList>
    </citation>
    <scope>NUCLEOTIDE SEQUENCE</scope>
</reference>
<accession>A0A811NMA8</accession>
<name>A0A811NMA8_9POAL</name>